<dbReference type="RefSeq" id="WP_263796835.1">
    <property type="nucleotide sequence ID" value="NZ_AP027141.1"/>
</dbReference>
<dbReference type="EMBL" id="AP027141">
    <property type="protein sequence ID" value="BDV29378.1"/>
    <property type="molecule type" value="Genomic_DNA"/>
</dbReference>
<dbReference type="Proteomes" id="UP001317779">
    <property type="component" value="Chromosome"/>
</dbReference>
<keyword evidence="2" id="KW-1185">Reference proteome</keyword>
<evidence type="ECO:0000313" key="2">
    <source>
        <dbReference type="Proteomes" id="UP001317779"/>
    </source>
</evidence>
<gene>
    <name evidence="1" type="ORF">Microterr_00380</name>
</gene>
<name>A0ABM8DUR8_9MICO</name>
<organism evidence="1 2">
    <name type="scientific">Microbacterium terricola</name>
    <dbReference type="NCBI Taxonomy" id="344163"/>
    <lineage>
        <taxon>Bacteria</taxon>
        <taxon>Bacillati</taxon>
        <taxon>Actinomycetota</taxon>
        <taxon>Actinomycetes</taxon>
        <taxon>Micrococcales</taxon>
        <taxon>Microbacteriaceae</taxon>
        <taxon>Microbacterium</taxon>
    </lineage>
</organism>
<accession>A0ABM8DUR8</accession>
<sequence>MPIDPALLERADRLQAASREQNRLIREGHLGRRGQKSDAYLATLDEWRDAYRAFHEPLTDLPARILRGGPSAVEQGIVYLESAPRCHGSGYLAERVLHRLSRASLSNEQSTRCRAIVVQSLTHRQARGWNDMGALAGAVWTPTLARELSARAATDPGMLNDVRLLVCRVAAWLESNGATLPMDGLTDEARGEPRWPSPWGGRWRALWRGTRRGRSE</sequence>
<protein>
    <recommendedName>
        <fullName evidence="3">DUF222 domain-containing protein</fullName>
    </recommendedName>
</protein>
<reference evidence="1 2" key="1">
    <citation type="submission" date="2022-12" db="EMBL/GenBank/DDBJ databases">
        <title>Microbacterium terricola strain KV-448 chromosome, complete genome.</title>
        <authorList>
            <person name="Oshima T."/>
            <person name="Moriya T."/>
            <person name="Bessho Y."/>
        </authorList>
    </citation>
    <scope>NUCLEOTIDE SEQUENCE [LARGE SCALE GENOMIC DNA]</scope>
    <source>
        <strain evidence="1 2">KV-448</strain>
    </source>
</reference>
<evidence type="ECO:0000313" key="1">
    <source>
        <dbReference type="EMBL" id="BDV29378.1"/>
    </source>
</evidence>
<evidence type="ECO:0008006" key="3">
    <source>
        <dbReference type="Google" id="ProtNLM"/>
    </source>
</evidence>
<proteinExistence type="predicted"/>